<dbReference type="PANTHER" id="PTHR11059:SF0">
    <property type="entry name" value="DNA REPAIR PROTEIN RECN"/>
    <property type="match status" value="1"/>
</dbReference>
<protein>
    <recommendedName>
        <fullName evidence="2">DNA repair protein RecN</fullName>
    </recommendedName>
    <alternativeName>
        <fullName evidence="7">Recombination protein N</fullName>
    </alternativeName>
</protein>
<dbReference type="GO" id="GO:0006302">
    <property type="term" value="P:double-strand break repair"/>
    <property type="evidence" value="ECO:0007669"/>
    <property type="project" value="InterPro"/>
</dbReference>
<dbReference type="GO" id="GO:0043590">
    <property type="term" value="C:bacterial nucleoid"/>
    <property type="evidence" value="ECO:0007669"/>
    <property type="project" value="TreeGrafter"/>
</dbReference>
<evidence type="ECO:0000256" key="4">
    <source>
        <dbReference type="ARBA" id="ARBA00022763"/>
    </source>
</evidence>
<dbReference type="Pfam" id="PF13476">
    <property type="entry name" value="AAA_23"/>
    <property type="match status" value="1"/>
</dbReference>
<keyword evidence="6" id="KW-0234">DNA repair</keyword>
<dbReference type="Gene3D" id="3.40.50.300">
    <property type="entry name" value="P-loop containing nucleotide triphosphate hydrolases"/>
    <property type="match status" value="1"/>
</dbReference>
<evidence type="ECO:0000313" key="10">
    <source>
        <dbReference type="Proteomes" id="UP000824081"/>
    </source>
</evidence>
<name>A0A9D1MEN5_9FIRM</name>
<keyword evidence="4" id="KW-0227">DNA damage</keyword>
<dbReference type="GO" id="GO:0005524">
    <property type="term" value="F:ATP binding"/>
    <property type="evidence" value="ECO:0007669"/>
    <property type="project" value="UniProtKB-KW"/>
</dbReference>
<sequence>MLSRLTIKNVALIDSAEIEFGKGLNVLSGETGAGKSVILDSVNFVLGAKADRTMIRYGETECMVKAEFSVPENSRAVQILRDMDIETEGDIIISRRFSETGKNSIKVNGNTVTASMLRSVTDNLVDVHGQSEHFFLLKESNQLRTLDGVAGAALGPRKAKLESLLKERRQIAQQIALIGGDEKERGRRLDILKFQIGEIESVGIKDGEEEELLVRRNKINHLEKIISAVQEASEALTGERGAMDGLNGAKRAMNSVSGLDEEYRAICDRLESLSLEADDIAETISDLASGLYFDEEEAQETENRLDAIRTLKRKYGADKEEIDRYLAKCREEYDLLSDSEGK</sequence>
<feature type="domain" description="Rad50/SbcC-type AAA" evidence="8">
    <location>
        <begin position="4"/>
        <end position="233"/>
    </location>
</feature>
<proteinExistence type="inferred from homology"/>
<accession>A0A9D1MEN5</accession>
<evidence type="ECO:0000256" key="2">
    <source>
        <dbReference type="ARBA" id="ARBA00021315"/>
    </source>
</evidence>
<gene>
    <name evidence="9" type="ORF">IAC57_00835</name>
</gene>
<dbReference type="AlphaFoldDB" id="A0A9D1MEN5"/>
<evidence type="ECO:0000259" key="8">
    <source>
        <dbReference type="Pfam" id="PF13476"/>
    </source>
</evidence>
<evidence type="ECO:0000256" key="5">
    <source>
        <dbReference type="ARBA" id="ARBA00022840"/>
    </source>
</evidence>
<dbReference type="Gene3D" id="6.10.140.1090">
    <property type="match status" value="1"/>
</dbReference>
<keyword evidence="5" id="KW-0067">ATP-binding</keyword>
<reference evidence="9" key="1">
    <citation type="submission" date="2020-10" db="EMBL/GenBank/DDBJ databases">
        <authorList>
            <person name="Gilroy R."/>
        </authorList>
    </citation>
    <scope>NUCLEOTIDE SEQUENCE</scope>
    <source>
        <strain evidence="9">11687</strain>
    </source>
</reference>
<organism evidence="9 10">
    <name type="scientific">Candidatus Scatosoma pullistercoris</name>
    <dbReference type="NCBI Taxonomy" id="2840934"/>
    <lineage>
        <taxon>Bacteria</taxon>
        <taxon>Bacillati</taxon>
        <taxon>Bacillota</taxon>
        <taxon>Clostridia</taxon>
        <taxon>Candidatus Scatosoma</taxon>
    </lineage>
</organism>
<dbReference type="Proteomes" id="UP000824081">
    <property type="component" value="Unassembled WGS sequence"/>
</dbReference>
<dbReference type="PANTHER" id="PTHR11059">
    <property type="entry name" value="DNA REPAIR PROTEIN RECN"/>
    <property type="match status" value="1"/>
</dbReference>
<dbReference type="GO" id="GO:0006310">
    <property type="term" value="P:DNA recombination"/>
    <property type="evidence" value="ECO:0007669"/>
    <property type="project" value="InterPro"/>
</dbReference>
<evidence type="ECO:0000256" key="6">
    <source>
        <dbReference type="ARBA" id="ARBA00023204"/>
    </source>
</evidence>
<dbReference type="InterPro" id="IPR038729">
    <property type="entry name" value="Rad50/SbcC_AAA"/>
</dbReference>
<dbReference type="SUPFAM" id="SSF52540">
    <property type="entry name" value="P-loop containing nucleoside triphosphate hydrolases"/>
    <property type="match status" value="1"/>
</dbReference>
<comment type="similarity">
    <text evidence="1">Belongs to the RecN family.</text>
</comment>
<evidence type="ECO:0000256" key="3">
    <source>
        <dbReference type="ARBA" id="ARBA00022741"/>
    </source>
</evidence>
<comment type="caution">
    <text evidence="9">The sequence shown here is derived from an EMBL/GenBank/DDBJ whole genome shotgun (WGS) entry which is preliminary data.</text>
</comment>
<evidence type="ECO:0000313" key="9">
    <source>
        <dbReference type="EMBL" id="HIU58623.1"/>
    </source>
</evidence>
<feature type="non-terminal residue" evidence="9">
    <location>
        <position position="342"/>
    </location>
</feature>
<dbReference type="InterPro" id="IPR027417">
    <property type="entry name" value="P-loop_NTPase"/>
</dbReference>
<evidence type="ECO:0000256" key="1">
    <source>
        <dbReference type="ARBA" id="ARBA00009441"/>
    </source>
</evidence>
<evidence type="ECO:0000256" key="7">
    <source>
        <dbReference type="ARBA" id="ARBA00033408"/>
    </source>
</evidence>
<keyword evidence="3" id="KW-0547">Nucleotide-binding</keyword>
<dbReference type="InterPro" id="IPR004604">
    <property type="entry name" value="DNA_recomb/repair_RecN"/>
</dbReference>
<dbReference type="GO" id="GO:0016887">
    <property type="term" value="F:ATP hydrolysis activity"/>
    <property type="evidence" value="ECO:0007669"/>
    <property type="project" value="InterPro"/>
</dbReference>
<dbReference type="EMBL" id="DVMZ01000024">
    <property type="protein sequence ID" value="HIU58623.1"/>
    <property type="molecule type" value="Genomic_DNA"/>
</dbReference>
<dbReference type="CDD" id="cd03241">
    <property type="entry name" value="ABC_RecN"/>
    <property type="match status" value="1"/>
</dbReference>
<dbReference type="GO" id="GO:0009432">
    <property type="term" value="P:SOS response"/>
    <property type="evidence" value="ECO:0007669"/>
    <property type="project" value="TreeGrafter"/>
</dbReference>
<reference evidence="9" key="2">
    <citation type="journal article" date="2021" name="PeerJ">
        <title>Extensive microbial diversity within the chicken gut microbiome revealed by metagenomics and culture.</title>
        <authorList>
            <person name="Gilroy R."/>
            <person name="Ravi A."/>
            <person name="Getino M."/>
            <person name="Pursley I."/>
            <person name="Horton D.L."/>
            <person name="Alikhan N.F."/>
            <person name="Baker D."/>
            <person name="Gharbi K."/>
            <person name="Hall N."/>
            <person name="Watson M."/>
            <person name="Adriaenssens E.M."/>
            <person name="Foster-Nyarko E."/>
            <person name="Jarju S."/>
            <person name="Secka A."/>
            <person name="Antonio M."/>
            <person name="Oren A."/>
            <person name="Chaudhuri R.R."/>
            <person name="La Ragione R."/>
            <person name="Hildebrand F."/>
            <person name="Pallen M.J."/>
        </authorList>
    </citation>
    <scope>NUCLEOTIDE SEQUENCE</scope>
    <source>
        <strain evidence="9">11687</strain>
    </source>
</reference>